<dbReference type="InterPro" id="IPR017941">
    <property type="entry name" value="Rieske_2Fe-2S"/>
</dbReference>
<keyword evidence="6" id="KW-1015">Disulfide bond</keyword>
<dbReference type="STRING" id="63737.Npun_F1529"/>
<dbReference type="eggNOG" id="COG0723">
    <property type="taxonomic scope" value="Bacteria"/>
</dbReference>
<feature type="domain" description="Rieske" evidence="9">
    <location>
        <begin position="37"/>
        <end position="133"/>
    </location>
</feature>
<dbReference type="PROSITE" id="PS51257">
    <property type="entry name" value="PROKAR_LIPOPROTEIN"/>
    <property type="match status" value="1"/>
</dbReference>
<dbReference type="GO" id="GO:0051537">
    <property type="term" value="F:2 iron, 2 sulfur cluster binding"/>
    <property type="evidence" value="ECO:0007669"/>
    <property type="project" value="UniProtKB-KW"/>
</dbReference>
<dbReference type="InterPro" id="IPR014349">
    <property type="entry name" value="Rieske_Fe-S_prot"/>
</dbReference>
<dbReference type="PRINTS" id="PR00162">
    <property type="entry name" value="RIESKE"/>
</dbReference>
<evidence type="ECO:0000256" key="8">
    <source>
        <dbReference type="SAM" id="SignalP"/>
    </source>
</evidence>
<feature type="signal peptide" evidence="8">
    <location>
        <begin position="1"/>
        <end position="24"/>
    </location>
</feature>
<evidence type="ECO:0000256" key="2">
    <source>
        <dbReference type="ARBA" id="ARBA00022723"/>
    </source>
</evidence>
<dbReference type="EnsemblBacteria" id="ACC80218">
    <property type="protein sequence ID" value="ACC80218"/>
    <property type="gene ID" value="Npun_F1529"/>
</dbReference>
<evidence type="ECO:0000256" key="5">
    <source>
        <dbReference type="ARBA" id="ARBA00023078"/>
    </source>
</evidence>
<dbReference type="InterPro" id="IPR005805">
    <property type="entry name" value="Rieske_Fe-S_prot_C"/>
</dbReference>
<dbReference type="CDD" id="cd03467">
    <property type="entry name" value="Rieske"/>
    <property type="match status" value="1"/>
</dbReference>
<dbReference type="KEGG" id="npu:Npun_F1529"/>
<dbReference type="PROSITE" id="PS51296">
    <property type="entry name" value="RIESKE"/>
    <property type="match status" value="1"/>
</dbReference>
<dbReference type="SUPFAM" id="SSF50022">
    <property type="entry name" value="ISP domain"/>
    <property type="match status" value="1"/>
</dbReference>
<evidence type="ECO:0000256" key="7">
    <source>
        <dbReference type="ARBA" id="ARBA00034078"/>
    </source>
</evidence>
<keyword evidence="8" id="KW-0732">Signal</keyword>
<comment type="cofactor">
    <cofactor evidence="7">
        <name>[2Fe-2S] cluster</name>
        <dbReference type="ChEBI" id="CHEBI:190135"/>
    </cofactor>
</comment>
<dbReference type="RefSeq" id="WP_012408236.1">
    <property type="nucleotide sequence ID" value="NC_010628.1"/>
</dbReference>
<reference evidence="11" key="1">
    <citation type="submission" date="2008-04" db="EMBL/GenBank/DDBJ databases">
        <title>Complete sequence of chromosome of Nostoc punctiforme ATCC 29133.</title>
        <authorList>
            <consortium name="US DOE Joint Genome Institute"/>
            <person name="Copeland A."/>
            <person name="Lucas S."/>
            <person name="Lapidus A."/>
            <person name="Glavina del Rio T."/>
            <person name="Dalin E."/>
            <person name="Tice H."/>
            <person name="Pitluck S."/>
            <person name="Chain P."/>
            <person name="Malfatti S."/>
            <person name="Shin M."/>
            <person name="Vergez L."/>
            <person name="Schmutz J."/>
            <person name="Larimer F."/>
            <person name="Land M."/>
            <person name="Hauser L."/>
            <person name="Kyrpides N."/>
            <person name="Kim E."/>
            <person name="Meeks J.C."/>
            <person name="Elhai J."/>
            <person name="Campbell E.L."/>
            <person name="Thiel T."/>
            <person name="Longmire J."/>
            <person name="Potts M."/>
            <person name="Atlas R."/>
        </authorList>
    </citation>
    <scope>NUCLEOTIDE SEQUENCE [LARGE SCALE GENOMIC DNA]</scope>
    <source>
        <strain evidence="11">ATCC 29133 / PCC 73102</strain>
    </source>
</reference>
<keyword evidence="11" id="KW-1185">Reference proteome</keyword>
<keyword evidence="5" id="KW-0793">Thylakoid</keyword>
<gene>
    <name evidence="10" type="ordered locus">Npun_F1529</name>
</gene>
<evidence type="ECO:0000256" key="6">
    <source>
        <dbReference type="ARBA" id="ARBA00023157"/>
    </source>
</evidence>
<keyword evidence="1" id="KW-0001">2Fe-2S</keyword>
<dbReference type="GO" id="GO:0016705">
    <property type="term" value="F:oxidoreductase activity, acting on paired donors, with incorporation or reduction of molecular oxygen"/>
    <property type="evidence" value="ECO:0007669"/>
    <property type="project" value="UniProtKB-ARBA"/>
</dbReference>
<protein>
    <submittedName>
        <fullName evidence="10">Rieske (2Fe-2S) domain protein</fullName>
    </submittedName>
</protein>
<dbReference type="Gene3D" id="2.102.10.10">
    <property type="entry name" value="Rieske [2Fe-2S] iron-sulphur domain"/>
    <property type="match status" value="1"/>
</dbReference>
<dbReference type="OrthoDB" id="9767869at2"/>
<dbReference type="GO" id="GO:0016020">
    <property type="term" value="C:membrane"/>
    <property type="evidence" value="ECO:0007669"/>
    <property type="project" value="InterPro"/>
</dbReference>
<keyword evidence="4" id="KW-0411">Iron-sulfur</keyword>
<dbReference type="Pfam" id="PF00355">
    <property type="entry name" value="Rieske"/>
    <property type="match status" value="1"/>
</dbReference>
<dbReference type="PANTHER" id="PTHR10134">
    <property type="entry name" value="CYTOCHROME B-C1 COMPLEX SUBUNIT RIESKE, MITOCHONDRIAL"/>
    <property type="match status" value="1"/>
</dbReference>
<organism evidence="10 11">
    <name type="scientific">Nostoc punctiforme (strain ATCC 29133 / PCC 73102)</name>
    <dbReference type="NCBI Taxonomy" id="63737"/>
    <lineage>
        <taxon>Bacteria</taxon>
        <taxon>Bacillati</taxon>
        <taxon>Cyanobacteriota</taxon>
        <taxon>Cyanophyceae</taxon>
        <taxon>Nostocales</taxon>
        <taxon>Nostocaceae</taxon>
        <taxon>Nostoc</taxon>
    </lineage>
</organism>
<dbReference type="HOGENOM" id="CLU_055690_1_1_3"/>
<name>B2J0K1_NOSP7</name>
<keyword evidence="2" id="KW-0479">Metal-binding</keyword>
<dbReference type="GO" id="GO:0004497">
    <property type="term" value="F:monooxygenase activity"/>
    <property type="evidence" value="ECO:0007669"/>
    <property type="project" value="UniProtKB-ARBA"/>
</dbReference>
<evidence type="ECO:0000313" key="10">
    <source>
        <dbReference type="EMBL" id="ACC80218.1"/>
    </source>
</evidence>
<dbReference type="GO" id="GO:0046872">
    <property type="term" value="F:metal ion binding"/>
    <property type="evidence" value="ECO:0007669"/>
    <property type="project" value="UniProtKB-KW"/>
</dbReference>
<dbReference type="AlphaFoldDB" id="B2J0K1"/>
<dbReference type="Proteomes" id="UP000001191">
    <property type="component" value="Chromosome"/>
</dbReference>
<evidence type="ECO:0000259" key="9">
    <source>
        <dbReference type="PROSITE" id="PS51296"/>
    </source>
</evidence>
<keyword evidence="3" id="KW-0408">Iron</keyword>
<evidence type="ECO:0000256" key="1">
    <source>
        <dbReference type="ARBA" id="ARBA00022714"/>
    </source>
</evidence>
<evidence type="ECO:0000256" key="4">
    <source>
        <dbReference type="ARBA" id="ARBA00023014"/>
    </source>
</evidence>
<proteinExistence type="predicted"/>
<sequence>MKRRDFINWVGLGLIASSLPVAIAACSSQTPSASGDWQTVGTSAELDKTGQLLAKNSPAGPVLVVGTSKAAMTAVNPTCTHAGCTVAWKAEAKKFACPCHGSEYGVDGKVLKGPATEALKTYAAKIEGNSVVVKPT</sequence>
<dbReference type="InterPro" id="IPR036922">
    <property type="entry name" value="Rieske_2Fe-2S_sf"/>
</dbReference>
<evidence type="ECO:0000313" key="11">
    <source>
        <dbReference type="Proteomes" id="UP000001191"/>
    </source>
</evidence>
<dbReference type="EMBL" id="CP001037">
    <property type="protein sequence ID" value="ACC80218.1"/>
    <property type="molecule type" value="Genomic_DNA"/>
</dbReference>
<feature type="chain" id="PRO_5002776930" evidence="8">
    <location>
        <begin position="25"/>
        <end position="136"/>
    </location>
</feature>
<accession>B2J0K1</accession>
<reference evidence="10 11" key="2">
    <citation type="journal article" date="2013" name="Plant Physiol.">
        <title>A Nostoc punctiforme Sugar Transporter Necessary to Establish a Cyanobacterium-Plant Symbiosis.</title>
        <authorList>
            <person name="Ekman M."/>
            <person name="Picossi S."/>
            <person name="Campbell E.L."/>
            <person name="Meeks J.C."/>
            <person name="Flores E."/>
        </authorList>
    </citation>
    <scope>NUCLEOTIDE SEQUENCE [LARGE SCALE GENOMIC DNA]</scope>
    <source>
        <strain evidence="11">ATCC 29133 / PCC 73102</strain>
    </source>
</reference>
<dbReference type="PhylomeDB" id="B2J0K1"/>
<evidence type="ECO:0000256" key="3">
    <source>
        <dbReference type="ARBA" id="ARBA00023004"/>
    </source>
</evidence>